<name>A0A9P0B3Y6_BRAAE</name>
<accession>A0A9P0B3Y6</accession>
<gene>
    <name evidence="1" type="ORF">MELIAE_LOCUS6414</name>
</gene>
<protein>
    <submittedName>
        <fullName evidence="1">Uncharacterized protein</fullName>
    </submittedName>
</protein>
<evidence type="ECO:0000313" key="1">
    <source>
        <dbReference type="EMBL" id="CAH0554957.1"/>
    </source>
</evidence>
<dbReference type="AlphaFoldDB" id="A0A9P0B3Y6"/>
<sequence>MSNVPYLCLANESWLLSVVDSRARTDADGALQAQARRQFEVFQSQVPGGHLQVIKTHTVSTSRWSSNKGATTAKIANGGADTNGFENLQENLQNKLRRNEFCNGRVQKMTSYDISSLYNFLFIKILRKILLLTGKNYETYCAYYVI</sequence>
<keyword evidence="2" id="KW-1185">Reference proteome</keyword>
<reference evidence="1" key="1">
    <citation type="submission" date="2021-12" db="EMBL/GenBank/DDBJ databases">
        <authorList>
            <person name="King R."/>
        </authorList>
    </citation>
    <scope>NUCLEOTIDE SEQUENCE</scope>
</reference>
<proteinExistence type="predicted"/>
<organism evidence="1 2">
    <name type="scientific">Brassicogethes aeneus</name>
    <name type="common">Rape pollen beetle</name>
    <name type="synonym">Meligethes aeneus</name>
    <dbReference type="NCBI Taxonomy" id="1431903"/>
    <lineage>
        <taxon>Eukaryota</taxon>
        <taxon>Metazoa</taxon>
        <taxon>Ecdysozoa</taxon>
        <taxon>Arthropoda</taxon>
        <taxon>Hexapoda</taxon>
        <taxon>Insecta</taxon>
        <taxon>Pterygota</taxon>
        <taxon>Neoptera</taxon>
        <taxon>Endopterygota</taxon>
        <taxon>Coleoptera</taxon>
        <taxon>Polyphaga</taxon>
        <taxon>Cucujiformia</taxon>
        <taxon>Nitidulidae</taxon>
        <taxon>Meligethinae</taxon>
        <taxon>Brassicogethes</taxon>
    </lineage>
</organism>
<evidence type="ECO:0000313" key="2">
    <source>
        <dbReference type="Proteomes" id="UP001154078"/>
    </source>
</evidence>
<dbReference type="Proteomes" id="UP001154078">
    <property type="component" value="Chromosome 4"/>
</dbReference>
<dbReference type="EMBL" id="OV121135">
    <property type="protein sequence ID" value="CAH0554957.1"/>
    <property type="molecule type" value="Genomic_DNA"/>
</dbReference>